<feature type="domain" description="Methyltransferase type 11" evidence="1">
    <location>
        <begin position="43"/>
        <end position="132"/>
    </location>
</feature>
<name>A0A382GX82_9ZZZZ</name>
<evidence type="ECO:0000313" key="2">
    <source>
        <dbReference type="EMBL" id="SVB79660.1"/>
    </source>
</evidence>
<evidence type="ECO:0000259" key="1">
    <source>
        <dbReference type="Pfam" id="PF08241"/>
    </source>
</evidence>
<dbReference type="EMBL" id="UINC01057950">
    <property type="protein sequence ID" value="SVB79660.1"/>
    <property type="molecule type" value="Genomic_DNA"/>
</dbReference>
<proteinExistence type="predicted"/>
<dbReference type="InterPro" id="IPR013216">
    <property type="entry name" value="Methyltransf_11"/>
</dbReference>
<sequence length="256" mass="28866">MTSLHWGYWKNRDAINLENLKKAQTHYTKKLAKMIPDDVRQILDVGCGIGDNASYLVNKGYDLTCISPEIKHQAALRKIVNGQAAFQLTGIEDYSYTGEFDLALMSESSNYFDADIGFTKLQNLVRKEGYILSASIFRRAPTKQYLSFHIENDWVASAKAHGFEVVERIDITEQALPNVALMKSIVSTYIIPSAELFGKYVSGSKGIKARTGSFFLNPSIKHMVDFFNNGYGGQMSNPDLFRKHASYIFYLLKNNS</sequence>
<dbReference type="GO" id="GO:0008757">
    <property type="term" value="F:S-adenosylmethionine-dependent methyltransferase activity"/>
    <property type="evidence" value="ECO:0007669"/>
    <property type="project" value="InterPro"/>
</dbReference>
<accession>A0A382GX82</accession>
<dbReference type="AlphaFoldDB" id="A0A382GX82"/>
<reference evidence="2" key="1">
    <citation type="submission" date="2018-05" db="EMBL/GenBank/DDBJ databases">
        <authorList>
            <person name="Lanie J.A."/>
            <person name="Ng W.-L."/>
            <person name="Kazmierczak K.M."/>
            <person name="Andrzejewski T.M."/>
            <person name="Davidsen T.M."/>
            <person name="Wayne K.J."/>
            <person name="Tettelin H."/>
            <person name="Glass J.I."/>
            <person name="Rusch D."/>
            <person name="Podicherti R."/>
            <person name="Tsui H.-C.T."/>
            <person name="Winkler M.E."/>
        </authorList>
    </citation>
    <scope>NUCLEOTIDE SEQUENCE</scope>
</reference>
<dbReference type="SUPFAM" id="SSF53335">
    <property type="entry name" value="S-adenosyl-L-methionine-dependent methyltransferases"/>
    <property type="match status" value="1"/>
</dbReference>
<organism evidence="2">
    <name type="scientific">marine metagenome</name>
    <dbReference type="NCBI Taxonomy" id="408172"/>
    <lineage>
        <taxon>unclassified sequences</taxon>
        <taxon>metagenomes</taxon>
        <taxon>ecological metagenomes</taxon>
    </lineage>
</organism>
<protein>
    <recommendedName>
        <fullName evidence="1">Methyltransferase type 11 domain-containing protein</fullName>
    </recommendedName>
</protein>
<gene>
    <name evidence="2" type="ORF">METZ01_LOCUS232514</name>
</gene>
<dbReference type="Gene3D" id="3.40.50.150">
    <property type="entry name" value="Vaccinia Virus protein VP39"/>
    <property type="match status" value="1"/>
</dbReference>
<dbReference type="InterPro" id="IPR029063">
    <property type="entry name" value="SAM-dependent_MTases_sf"/>
</dbReference>
<dbReference type="Pfam" id="PF08241">
    <property type="entry name" value="Methyltransf_11"/>
    <property type="match status" value="1"/>
</dbReference>